<dbReference type="PROSITE" id="PS51192">
    <property type="entry name" value="HELICASE_ATP_BIND_1"/>
    <property type="match status" value="1"/>
</dbReference>
<dbReference type="PROSITE" id="PS51194">
    <property type="entry name" value="HELICASE_CTER"/>
    <property type="match status" value="1"/>
</dbReference>
<feature type="domain" description="Helicase C-terminal" evidence="6">
    <location>
        <begin position="939"/>
        <end position="1094"/>
    </location>
</feature>
<dbReference type="InterPro" id="IPR000330">
    <property type="entry name" value="SNF2_N"/>
</dbReference>
<dbReference type="InterPro" id="IPR014001">
    <property type="entry name" value="Helicase_ATP-bd"/>
</dbReference>
<evidence type="ECO:0000256" key="3">
    <source>
        <dbReference type="SAM" id="MobiDB-lite"/>
    </source>
</evidence>
<evidence type="ECO:0000259" key="6">
    <source>
        <dbReference type="PROSITE" id="PS51194"/>
    </source>
</evidence>
<evidence type="ECO:0000313" key="7">
    <source>
        <dbReference type="EMBL" id="MEJ1087514.1"/>
    </source>
</evidence>
<dbReference type="InterPro" id="IPR038718">
    <property type="entry name" value="SNF2-like_sf"/>
</dbReference>
<dbReference type="InterPro" id="IPR007527">
    <property type="entry name" value="Znf_SWIM"/>
</dbReference>
<evidence type="ECO:0000313" key="8">
    <source>
        <dbReference type="Proteomes" id="UP001371224"/>
    </source>
</evidence>
<sequence>MRSPQPDVRTLRRLAGDGSYQRGLDYARRGRVLDATWDARAETLTAQVFGSEAAPYRCRVRFDGERIMNTSCSCPVQVACKHVVAALLSGAHSDDAPPADPRPAALGAELASPPPRAPWEQFGVFANTPKPSPWRSILTPPVARGTQPLALGIELRTRPDRSYDRWGPSALQTASPRELSGEHGEVMLVVRPLMRSRTTDRWIQGDASWEALRRTSGTFAPEQTRWFADFLSIARDSLLSGTAGDWIALDRVESTLLWAHLHDAERLGIPIVPTQKHTTIGFAGTATAGLRIDPLDEGGLTVTADVVIDGEQAAPASLRPIGRTGLYRWQVVGAAIQVTLAQVPLPPAVRSAITVADGIPVPGSEREVFLTEAYPALARQTAVQAPDVSLPTLAVPEPVLRVRFGSGHRVEYRFEWEYAGHGVVPFADAGERFRDPDAEAERAREIERIWASATTAEFRANGVLEQIPAAEWSAQVLPVFEESAVRVVTTGRRTRYRELTGTPEISITTVESTDPDWFDMGIIVKIDGRSIPFTPLFTALSMRRTKLLLVDGTYFSLVHPALQQLRDLIDEAAGLAEWETGPRISRYQTALWEDFEDLADEAEPAVSWRATAEALRGVEHVPQTAVPTSLNATLRPYQQEGLNWLAFLWQHRLGGILADDMGLGKTLQLLALVAHAQQSGERRPFLVVAPTSVLATWRSEASRFTPDLRVGVVEGTASRRDHGIIDAAADVDIVVTSYTLLRLDVEEYAKVAWAGVIIDEAQFAKNPATKVHRAIAALDAHVKIAVTGTPLENCLIDLWALFSLTAPGLFPSKRRFREEYVQPIEQGKVPENEEGSDYRRRRLERLRRRIRPLMLRRTKDLVAADLPEKQVQEVFVELSPAHRATYDTVLQRERQKVLGLLQDLDRNRFIVFRSLTLLRMLALSPGLIDPDAPSVASGKLDVLIEHVTELRAEGHRALVFSQFTSFLELAADRLRAAGVPYAYLDGSTRRREEVIEEFRGGEAPVFLISLKAGGFGLTLTEADYVFLLDPWWNPAAEAQAIDRTHRIGQTQRVFVYRLIAAGTIEEKVLALQQRKARLFTAVMDDEALFAQALTADDIRGLLES</sequence>
<comment type="caution">
    <text evidence="7">The sequence shown here is derived from an EMBL/GenBank/DDBJ whole genome shotgun (WGS) entry which is preliminary data.</text>
</comment>
<feature type="region of interest" description="Disordered" evidence="3">
    <location>
        <begin position="93"/>
        <end position="113"/>
    </location>
</feature>
<dbReference type="Pfam" id="PF00271">
    <property type="entry name" value="Helicase_C"/>
    <property type="match status" value="1"/>
</dbReference>
<keyword evidence="2" id="KW-0862">Zinc</keyword>
<dbReference type="InterPro" id="IPR027417">
    <property type="entry name" value="P-loop_NTPase"/>
</dbReference>
<proteinExistence type="predicted"/>
<dbReference type="CDD" id="cd18793">
    <property type="entry name" value="SF2_C_SNF"/>
    <property type="match status" value="1"/>
</dbReference>
<keyword evidence="1" id="KW-0378">Hydrolase</keyword>
<keyword evidence="8" id="KW-1185">Reference proteome</keyword>
<name>A0ABU8L9Q6_9MICO</name>
<dbReference type="PROSITE" id="PS50966">
    <property type="entry name" value="ZF_SWIM"/>
    <property type="match status" value="1"/>
</dbReference>
<keyword evidence="2" id="KW-0863">Zinc-finger</keyword>
<evidence type="ECO:0000256" key="2">
    <source>
        <dbReference type="PROSITE-ProRule" id="PRU00325"/>
    </source>
</evidence>
<feature type="domain" description="SWIM-type" evidence="4">
    <location>
        <begin position="56"/>
        <end position="91"/>
    </location>
</feature>
<dbReference type="GO" id="GO:0004386">
    <property type="term" value="F:helicase activity"/>
    <property type="evidence" value="ECO:0007669"/>
    <property type="project" value="UniProtKB-KW"/>
</dbReference>
<dbReference type="InterPro" id="IPR049730">
    <property type="entry name" value="SNF2/RAD54-like_C"/>
</dbReference>
<accession>A0ABU8L9Q6</accession>
<protein>
    <submittedName>
        <fullName evidence="7">DEAD/DEAH box helicase</fullName>
    </submittedName>
</protein>
<dbReference type="Gene3D" id="3.40.50.300">
    <property type="entry name" value="P-loop containing nucleotide triphosphate hydrolases"/>
    <property type="match status" value="1"/>
</dbReference>
<dbReference type="Proteomes" id="UP001371224">
    <property type="component" value="Unassembled WGS sequence"/>
</dbReference>
<reference evidence="7 8" key="1">
    <citation type="submission" date="2024-02" db="EMBL/GenBank/DDBJ databases">
        <authorList>
            <person name="Saticioglu I.B."/>
        </authorList>
    </citation>
    <scope>NUCLEOTIDE SEQUENCE [LARGE SCALE GENOMIC DNA]</scope>
    <source>
        <strain evidence="7 8">Mu-80</strain>
    </source>
</reference>
<evidence type="ECO:0000259" key="5">
    <source>
        <dbReference type="PROSITE" id="PS51192"/>
    </source>
</evidence>
<dbReference type="Gene3D" id="3.40.50.10810">
    <property type="entry name" value="Tandem AAA-ATPase domain"/>
    <property type="match status" value="1"/>
</dbReference>
<evidence type="ECO:0000259" key="4">
    <source>
        <dbReference type="PROSITE" id="PS50966"/>
    </source>
</evidence>
<evidence type="ECO:0000256" key="1">
    <source>
        <dbReference type="ARBA" id="ARBA00022801"/>
    </source>
</evidence>
<dbReference type="PANTHER" id="PTHR10799">
    <property type="entry name" value="SNF2/RAD54 HELICASE FAMILY"/>
    <property type="match status" value="1"/>
</dbReference>
<keyword evidence="7" id="KW-0067">ATP-binding</keyword>
<dbReference type="SUPFAM" id="SSF52540">
    <property type="entry name" value="P-loop containing nucleoside triphosphate hydrolases"/>
    <property type="match status" value="2"/>
</dbReference>
<dbReference type="Pfam" id="PF04434">
    <property type="entry name" value="SWIM"/>
    <property type="match status" value="1"/>
</dbReference>
<dbReference type="Pfam" id="PF00176">
    <property type="entry name" value="SNF2-rel_dom"/>
    <property type="match status" value="1"/>
</dbReference>
<keyword evidence="7" id="KW-0347">Helicase</keyword>
<keyword evidence="2" id="KW-0479">Metal-binding</keyword>
<feature type="domain" description="Helicase ATP-binding" evidence="5">
    <location>
        <begin position="646"/>
        <end position="808"/>
    </location>
</feature>
<dbReference type="EMBL" id="JBBDGM010000003">
    <property type="protein sequence ID" value="MEJ1087514.1"/>
    <property type="molecule type" value="Genomic_DNA"/>
</dbReference>
<dbReference type="SMART" id="SM00490">
    <property type="entry name" value="HELICc"/>
    <property type="match status" value="1"/>
</dbReference>
<dbReference type="InterPro" id="IPR001650">
    <property type="entry name" value="Helicase_C-like"/>
</dbReference>
<dbReference type="SMART" id="SM00487">
    <property type="entry name" value="DEXDc"/>
    <property type="match status" value="1"/>
</dbReference>
<dbReference type="RefSeq" id="WP_337331191.1">
    <property type="nucleotide sequence ID" value="NZ_JBBDGM010000003.1"/>
</dbReference>
<gene>
    <name evidence="7" type="ORF">WDU99_04200</name>
</gene>
<keyword evidence="7" id="KW-0547">Nucleotide-binding</keyword>
<organism evidence="7 8">
    <name type="scientific">Microbacterium bandirmense</name>
    <dbReference type="NCBI Taxonomy" id="3122050"/>
    <lineage>
        <taxon>Bacteria</taxon>
        <taxon>Bacillati</taxon>
        <taxon>Actinomycetota</taxon>
        <taxon>Actinomycetes</taxon>
        <taxon>Micrococcales</taxon>
        <taxon>Microbacteriaceae</taxon>
        <taxon>Microbacterium</taxon>
    </lineage>
</organism>